<reference evidence="1" key="1">
    <citation type="submission" date="2018-06" db="EMBL/GenBank/DDBJ databases">
        <authorList>
            <person name="Zhirakovskaya E."/>
        </authorList>
    </citation>
    <scope>NUCLEOTIDE SEQUENCE</scope>
</reference>
<evidence type="ECO:0008006" key="2">
    <source>
        <dbReference type="Google" id="ProtNLM"/>
    </source>
</evidence>
<evidence type="ECO:0000313" key="1">
    <source>
        <dbReference type="EMBL" id="VAW27758.1"/>
    </source>
</evidence>
<protein>
    <recommendedName>
        <fullName evidence="2">SpoVT-AbrB domain-containing protein</fullName>
    </recommendedName>
</protein>
<sequence length="59" mass="6953">MAATEHQYWNERVIQKNNTGTYTISVPVDMIRNLRWKQGQRVVVENKGKTIIIKDAPRR</sequence>
<name>A0A3B0UBD2_9ZZZZ</name>
<dbReference type="EMBL" id="UOET01000155">
    <property type="protein sequence ID" value="VAW27758.1"/>
    <property type="molecule type" value="Genomic_DNA"/>
</dbReference>
<dbReference type="AlphaFoldDB" id="A0A3B0UBD2"/>
<accession>A0A3B0UBD2</accession>
<proteinExistence type="predicted"/>
<gene>
    <name evidence="1" type="ORF">MNBD_BACTEROID07-1677</name>
</gene>
<organism evidence="1">
    <name type="scientific">hydrothermal vent metagenome</name>
    <dbReference type="NCBI Taxonomy" id="652676"/>
    <lineage>
        <taxon>unclassified sequences</taxon>
        <taxon>metagenomes</taxon>
        <taxon>ecological metagenomes</taxon>
    </lineage>
</organism>